<dbReference type="OrthoDB" id="8087at2157"/>
<comment type="caution">
    <text evidence="3">The sequence shown here is derived from an EMBL/GenBank/DDBJ whole genome shotgun (WGS) entry which is preliminary data.</text>
</comment>
<protein>
    <submittedName>
        <fullName evidence="3">2-polyprenylphenol 6-hydroxylase</fullName>
    </submittedName>
</protein>
<evidence type="ECO:0000313" key="3">
    <source>
        <dbReference type="EMBL" id="KPN31657.1"/>
    </source>
</evidence>
<name>A0A0P7HDE1_9EURY</name>
<evidence type="ECO:0000256" key="1">
    <source>
        <dbReference type="ARBA" id="ARBA00009670"/>
    </source>
</evidence>
<comment type="similarity">
    <text evidence="1">Belongs to the protein kinase superfamily. ADCK protein kinase family.</text>
</comment>
<dbReference type="PATRIC" id="fig|699431.3.peg.2469"/>
<dbReference type="PANTHER" id="PTHR10566">
    <property type="entry name" value="CHAPERONE-ACTIVITY OF BC1 COMPLEX CABC1 -RELATED"/>
    <property type="match status" value="1"/>
</dbReference>
<keyword evidence="2" id="KW-1133">Transmembrane helix</keyword>
<feature type="transmembrane region" description="Helical" evidence="2">
    <location>
        <begin position="206"/>
        <end position="223"/>
    </location>
</feature>
<dbReference type="InterPro" id="IPR050154">
    <property type="entry name" value="UbiB_kinase"/>
</dbReference>
<proteinExistence type="inferred from homology"/>
<evidence type="ECO:0000313" key="4">
    <source>
        <dbReference type="Proteomes" id="UP000050535"/>
    </source>
</evidence>
<dbReference type="Proteomes" id="UP000050535">
    <property type="component" value="Unassembled WGS sequence"/>
</dbReference>
<dbReference type="EMBL" id="LGUC01000001">
    <property type="protein sequence ID" value="KPN31657.1"/>
    <property type="molecule type" value="Genomic_DNA"/>
</dbReference>
<keyword evidence="2" id="KW-0472">Membrane</keyword>
<dbReference type="PANTHER" id="PTHR10566:SF113">
    <property type="entry name" value="PROTEIN ACTIVITY OF BC1 COMPLEX KINASE 7, CHLOROPLASTIC"/>
    <property type="match status" value="1"/>
</dbReference>
<dbReference type="STRING" id="699431.SY89_02406"/>
<gene>
    <name evidence="3" type="ORF">SY89_02406</name>
</gene>
<evidence type="ECO:0000256" key="2">
    <source>
        <dbReference type="SAM" id="Phobius"/>
    </source>
</evidence>
<dbReference type="AlphaFoldDB" id="A0A0P7HDE1"/>
<reference evidence="4" key="1">
    <citation type="submission" date="2013-11" db="EMBL/GenBank/DDBJ databases">
        <authorList>
            <person name="Hoang H.T."/>
            <person name="Killian M.L."/>
            <person name="Madson D.M."/>
            <person name="Arruda P.H.E."/>
            <person name="Sun D."/>
            <person name="Schwartz K.J."/>
            <person name="Yoon K."/>
        </authorList>
    </citation>
    <scope>NUCLEOTIDE SEQUENCE [LARGE SCALE GENOMIC DNA]</scope>
    <source>
        <strain evidence="4">CDK2</strain>
    </source>
</reference>
<organism evidence="3 4">
    <name type="scientific">Halolamina pelagica</name>
    <dbReference type="NCBI Taxonomy" id="699431"/>
    <lineage>
        <taxon>Archaea</taxon>
        <taxon>Methanobacteriati</taxon>
        <taxon>Methanobacteriota</taxon>
        <taxon>Stenosarchaea group</taxon>
        <taxon>Halobacteria</taxon>
        <taxon>Halobacteriales</taxon>
        <taxon>Haloferacaceae</taxon>
    </lineage>
</organism>
<accession>A0A0P7HDE1</accession>
<sequence length="227" mass="24608">MSERLPPPVQDEIVDLYRALVRRDLDGLVDALIALDVLEASVDRTEVRRVLELVVENLSGRSNVTWRAIITELMASLREFPFRIPPDVMLLLRVGTVGEGVCRQLDPEFDFLAAVRTFLLEQGLIESELAALVGETLDDAQQSVPALARLPTRFDRALDQLERGEVVVRTEPADGRAGGDPALGYAVLAGALSVTAAVLTLGARPYATPAAGLAVVFLAVYLVRDHG</sequence>
<keyword evidence="4" id="KW-1185">Reference proteome</keyword>
<keyword evidence="2" id="KW-0812">Transmembrane</keyword>